<evidence type="ECO:0000313" key="6">
    <source>
        <dbReference type="Proteomes" id="UP000547528"/>
    </source>
</evidence>
<evidence type="ECO:0000259" key="4">
    <source>
        <dbReference type="PROSITE" id="PS51898"/>
    </source>
</evidence>
<keyword evidence="6" id="KW-1185">Reference proteome</keyword>
<comment type="similarity">
    <text evidence="1">Belongs to the 'phage' integrase family.</text>
</comment>
<reference evidence="5 6" key="1">
    <citation type="submission" date="2020-08" db="EMBL/GenBank/DDBJ databases">
        <title>Sequencing the genomes of 1000 actinobacteria strains.</title>
        <authorList>
            <person name="Klenk H.-P."/>
        </authorList>
    </citation>
    <scope>NUCLEOTIDE SEQUENCE [LARGE SCALE GENOMIC DNA]</scope>
    <source>
        <strain evidence="5 6">DSM 28238</strain>
    </source>
</reference>
<organism evidence="5 6">
    <name type="scientific">Garicola koreensis</name>
    <dbReference type="NCBI Taxonomy" id="1262554"/>
    <lineage>
        <taxon>Bacteria</taxon>
        <taxon>Bacillati</taxon>
        <taxon>Actinomycetota</taxon>
        <taxon>Actinomycetes</taxon>
        <taxon>Micrococcales</taxon>
        <taxon>Micrococcaceae</taxon>
        <taxon>Garicola</taxon>
    </lineage>
</organism>
<dbReference type="GO" id="GO:0015074">
    <property type="term" value="P:DNA integration"/>
    <property type="evidence" value="ECO:0007669"/>
    <property type="project" value="InterPro"/>
</dbReference>
<dbReference type="InterPro" id="IPR013762">
    <property type="entry name" value="Integrase-like_cat_sf"/>
</dbReference>
<dbReference type="Proteomes" id="UP000547528">
    <property type="component" value="Unassembled WGS sequence"/>
</dbReference>
<dbReference type="GO" id="GO:0003677">
    <property type="term" value="F:DNA binding"/>
    <property type="evidence" value="ECO:0007669"/>
    <property type="project" value="UniProtKB-KW"/>
</dbReference>
<dbReference type="RefSeq" id="WP_183358182.1">
    <property type="nucleotide sequence ID" value="NZ_BAABKR010000001.1"/>
</dbReference>
<dbReference type="EMBL" id="JACIBT010000003">
    <property type="protein sequence ID" value="MBB3667764.1"/>
    <property type="molecule type" value="Genomic_DNA"/>
</dbReference>
<accession>A0A7W5TVT0</accession>
<name>A0A7W5TVT0_9MICC</name>
<keyword evidence="3" id="KW-0233">DNA recombination</keyword>
<evidence type="ECO:0000256" key="3">
    <source>
        <dbReference type="ARBA" id="ARBA00023172"/>
    </source>
</evidence>
<dbReference type="Pfam" id="PF00589">
    <property type="entry name" value="Phage_integrase"/>
    <property type="match status" value="1"/>
</dbReference>
<proteinExistence type="inferred from homology"/>
<dbReference type="InterPro" id="IPR011010">
    <property type="entry name" value="DNA_brk_join_enz"/>
</dbReference>
<dbReference type="Gene3D" id="1.10.443.10">
    <property type="entry name" value="Intergrase catalytic core"/>
    <property type="match status" value="1"/>
</dbReference>
<comment type="caution">
    <text evidence="5">The sequence shown here is derived from an EMBL/GenBank/DDBJ whole genome shotgun (WGS) entry which is preliminary data.</text>
</comment>
<evidence type="ECO:0000256" key="2">
    <source>
        <dbReference type="ARBA" id="ARBA00023125"/>
    </source>
</evidence>
<dbReference type="SUPFAM" id="SSF56349">
    <property type="entry name" value="DNA breaking-rejoining enzymes"/>
    <property type="match status" value="1"/>
</dbReference>
<dbReference type="InterPro" id="IPR002104">
    <property type="entry name" value="Integrase_catalytic"/>
</dbReference>
<dbReference type="InterPro" id="IPR050090">
    <property type="entry name" value="Tyrosine_recombinase_XerCD"/>
</dbReference>
<evidence type="ECO:0000313" key="5">
    <source>
        <dbReference type="EMBL" id="MBB3667764.1"/>
    </source>
</evidence>
<dbReference type="PROSITE" id="PS51898">
    <property type="entry name" value="TYR_RECOMBINASE"/>
    <property type="match status" value="1"/>
</dbReference>
<sequence length="316" mass="34627">MSAELVNVELVTALEDYLAKRRALGFKLLMEERHMRNFLQWLWASGNTGASFTAAQAAAWVRGEGDFTSGYQHQRLSAVRCFTRYCQALAMDVQVPTTRALNAGRDRRRPHIYSQAEVDALIGACYRVFSHPLVQTTMAHLIGLLAVTGIRPGEALRLRAGDLDVGAATMLIQANKHGPDRVIPLGPTTINALTSYQADPSRQAAGPQPDGPIFVTITGSAYQRQSVGAHFQRIRAAADFTWEGPAPRLSDLRHTFATRQMIRAYTTEATDPAATLSLLATWLGHSDPAHTYWYIEAVPELLALAAGRVDAITTTE</sequence>
<dbReference type="PANTHER" id="PTHR30349">
    <property type="entry name" value="PHAGE INTEGRASE-RELATED"/>
    <property type="match status" value="1"/>
</dbReference>
<dbReference type="AlphaFoldDB" id="A0A7W5TVT0"/>
<keyword evidence="2" id="KW-0238">DNA-binding</keyword>
<feature type="domain" description="Tyr recombinase" evidence="4">
    <location>
        <begin position="108"/>
        <end position="307"/>
    </location>
</feature>
<gene>
    <name evidence="5" type="ORF">FHX47_001385</name>
</gene>
<evidence type="ECO:0000256" key="1">
    <source>
        <dbReference type="ARBA" id="ARBA00008857"/>
    </source>
</evidence>
<dbReference type="GO" id="GO:0006310">
    <property type="term" value="P:DNA recombination"/>
    <property type="evidence" value="ECO:0007669"/>
    <property type="project" value="UniProtKB-KW"/>
</dbReference>
<dbReference type="PANTHER" id="PTHR30349:SF41">
    <property type="entry name" value="INTEGRASE_RECOMBINASE PROTEIN MJ0367-RELATED"/>
    <property type="match status" value="1"/>
</dbReference>
<protein>
    <submittedName>
        <fullName evidence="5">Integrase</fullName>
    </submittedName>
</protein>